<feature type="compositionally biased region" description="Low complexity" evidence="1">
    <location>
        <begin position="367"/>
        <end position="382"/>
    </location>
</feature>
<keyword evidence="2" id="KW-0413">Isomerase</keyword>
<feature type="compositionally biased region" description="Low complexity" evidence="1">
    <location>
        <begin position="67"/>
        <end position="81"/>
    </location>
</feature>
<feature type="non-terminal residue" evidence="2">
    <location>
        <position position="1"/>
    </location>
</feature>
<feature type="compositionally biased region" description="Basic residues" evidence="1">
    <location>
        <begin position="293"/>
        <end position="313"/>
    </location>
</feature>
<feature type="compositionally biased region" description="Basic residues" evidence="1">
    <location>
        <begin position="251"/>
        <end position="263"/>
    </location>
</feature>
<dbReference type="AlphaFoldDB" id="A0A6J4MT05"/>
<feature type="compositionally biased region" description="Basic residues" evidence="1">
    <location>
        <begin position="99"/>
        <end position="117"/>
    </location>
</feature>
<sequence>DRSPRRTARRARRPRRHRPPRHRLLHPGAGPGRDRSAGGVRDLGPPGQQPGHRLQRAAHPGHHPGHLRLPARAGVRRAALPRPRHPRAVRAGVGLGARGARRQRRDRPRRRPRRLHPHPGGVARDPAGQPRQAVGARRRDRRDALAQPAAGRRLQVQPAERGTGRHRRHLLGRRGGQPLHRGRARRRPAGAVHAGAGRCHGVRLPRHLRRGPAERARPRRGARRRGADRGGPARRGQRPLLGRDRRAAPARPHRRQPAGRRHVAVHDARLGRQDPDGLLLAERDGLADPPQGRVRRRDRQRRRRRPARHRDPRRRADEPQPLPRGRDLLPVRRRAAGLAGRCRDRQDARLLLDDRPGRRGARPPPARGAGRVQVVRPGPAVRGGRLRRRGVRRGVVPAPGRIGVEHRQGRPPAGAARLGDHRADGVVALGALRPAGRAARRPGVRPGGRPRQPRAEGEARRAVARRRGGHRARRRADHRQADRGARQRRRHRRAQGDDRERLVRRPAVGDRGRLQDLRRVVPRTRPPRGGAGRGQGARHRHPRL</sequence>
<dbReference type="EC" id="5.4.2.2" evidence="2"/>
<feature type="compositionally biased region" description="Basic and acidic residues" evidence="1">
    <location>
        <begin position="264"/>
        <end position="286"/>
    </location>
</feature>
<feature type="region of interest" description="Disordered" evidence="1">
    <location>
        <begin position="1"/>
        <end position="382"/>
    </location>
</feature>
<feature type="compositionally biased region" description="Basic residues" evidence="1">
    <location>
        <begin position="53"/>
        <end position="66"/>
    </location>
</feature>
<evidence type="ECO:0000313" key="2">
    <source>
        <dbReference type="EMBL" id="CAA9365814.1"/>
    </source>
</evidence>
<gene>
    <name evidence="2" type="ORF">AVDCRST_MAG36-3071</name>
</gene>
<feature type="compositionally biased region" description="Basic and acidic residues" evidence="1">
    <location>
        <begin position="314"/>
        <end position="330"/>
    </location>
</feature>
<organism evidence="2">
    <name type="scientific">uncultured Nocardioidaceae bacterium</name>
    <dbReference type="NCBI Taxonomy" id="253824"/>
    <lineage>
        <taxon>Bacteria</taxon>
        <taxon>Bacillati</taxon>
        <taxon>Actinomycetota</taxon>
        <taxon>Actinomycetes</taxon>
        <taxon>Propionibacteriales</taxon>
        <taxon>Nocardioidaceae</taxon>
        <taxon>environmental samples</taxon>
    </lineage>
</organism>
<feature type="compositionally biased region" description="Basic residues" evidence="1">
    <location>
        <begin position="462"/>
        <end position="477"/>
    </location>
</feature>
<reference evidence="2" key="1">
    <citation type="submission" date="2020-02" db="EMBL/GenBank/DDBJ databases">
        <authorList>
            <person name="Meier V. D."/>
        </authorList>
    </citation>
    <scope>NUCLEOTIDE SEQUENCE</scope>
    <source>
        <strain evidence="2">AVDCRST_MAG36</strain>
    </source>
</reference>
<feature type="non-terminal residue" evidence="2">
    <location>
        <position position="544"/>
    </location>
</feature>
<feature type="compositionally biased region" description="Basic residues" evidence="1">
    <location>
        <begin position="200"/>
        <end position="210"/>
    </location>
</feature>
<accession>A0A6J4MT05</accession>
<dbReference type="EMBL" id="CADCUH010000193">
    <property type="protein sequence ID" value="CAA9365814.1"/>
    <property type="molecule type" value="Genomic_DNA"/>
</dbReference>
<feature type="compositionally biased region" description="Basic residues" evidence="1">
    <location>
        <begin position="217"/>
        <end position="226"/>
    </location>
</feature>
<protein>
    <submittedName>
        <fullName evidence="2">Phosphoglucomutase</fullName>
        <ecNumber evidence="2">5.4.2.2</ecNumber>
    </submittedName>
</protein>
<dbReference type="GO" id="GO:0004614">
    <property type="term" value="F:phosphoglucomutase activity"/>
    <property type="evidence" value="ECO:0007669"/>
    <property type="project" value="UniProtKB-EC"/>
</dbReference>
<feature type="compositionally biased region" description="Basic and acidic residues" evidence="1">
    <location>
        <begin position="341"/>
        <end position="357"/>
    </location>
</feature>
<proteinExistence type="predicted"/>
<evidence type="ECO:0000256" key="1">
    <source>
        <dbReference type="SAM" id="MobiDB-lite"/>
    </source>
</evidence>
<feature type="compositionally biased region" description="Basic and acidic residues" evidence="1">
    <location>
        <begin position="494"/>
        <end position="519"/>
    </location>
</feature>
<feature type="compositionally biased region" description="Basic residues" evidence="1">
    <location>
        <begin position="1"/>
        <end position="25"/>
    </location>
</feature>
<feature type="region of interest" description="Disordered" evidence="1">
    <location>
        <begin position="401"/>
        <end position="544"/>
    </location>
</feature>
<name>A0A6J4MT05_9ACTN</name>